<dbReference type="GO" id="GO:0008236">
    <property type="term" value="F:serine-type peptidase activity"/>
    <property type="evidence" value="ECO:0007669"/>
    <property type="project" value="UniProtKB-KW"/>
</dbReference>
<proteinExistence type="inferred from homology"/>
<keyword evidence="3" id="KW-0378">Hydrolase</keyword>
<evidence type="ECO:0000256" key="3">
    <source>
        <dbReference type="ARBA" id="ARBA00022801"/>
    </source>
</evidence>
<dbReference type="Proteomes" id="UP000034325">
    <property type="component" value="Unassembled WGS sequence"/>
</dbReference>
<dbReference type="EMBL" id="LBWA01000028">
    <property type="protein sequence ID" value="KKQ96618.1"/>
    <property type="molecule type" value="Genomic_DNA"/>
</dbReference>
<keyword evidence="4" id="KW-0720">Serine protease</keyword>
<dbReference type="CDD" id="cd03129">
    <property type="entry name" value="GAT1_Peptidase_E_like"/>
    <property type="match status" value="1"/>
</dbReference>
<gene>
    <name evidence="5" type="ORF">UT23_C0028G0004</name>
</gene>
<dbReference type="SUPFAM" id="SSF52317">
    <property type="entry name" value="Class I glutamine amidotransferase-like"/>
    <property type="match status" value="1"/>
</dbReference>
<dbReference type="GO" id="GO:0006508">
    <property type="term" value="P:proteolysis"/>
    <property type="evidence" value="ECO:0007669"/>
    <property type="project" value="UniProtKB-KW"/>
</dbReference>
<accession>A0A0G0LXF9</accession>
<organism evidence="5 6">
    <name type="scientific">Candidatus Woesebacteria bacterium GW2011_GWA1_39_12</name>
    <dbReference type="NCBI Taxonomy" id="1618549"/>
    <lineage>
        <taxon>Bacteria</taxon>
        <taxon>Candidatus Woeseibacteriota</taxon>
    </lineage>
</organism>
<evidence type="ECO:0000256" key="4">
    <source>
        <dbReference type="ARBA" id="ARBA00022825"/>
    </source>
</evidence>
<name>A0A0G0LXF9_9BACT</name>
<dbReference type="Gene3D" id="3.40.50.880">
    <property type="match status" value="1"/>
</dbReference>
<evidence type="ECO:0000256" key="2">
    <source>
        <dbReference type="ARBA" id="ARBA00022670"/>
    </source>
</evidence>
<evidence type="ECO:0000313" key="6">
    <source>
        <dbReference type="Proteomes" id="UP000034325"/>
    </source>
</evidence>
<comment type="caution">
    <text evidence="5">The sequence shown here is derived from an EMBL/GenBank/DDBJ whole genome shotgun (WGS) entry which is preliminary data.</text>
</comment>
<sequence>MMRLYLFGGAETDQGQAPKLKQLINKVLAQIRPRQLLHIPYARIKVPKGEEDVWGEGWVSKDLDLKEIELLDARNAFDIERADKPTIFMNGGPQIDLLYEKITSDKSLYNLVMNANFIIGESAGSMISGEYIRTYKKNKAVVTKGLGILKETIIEAHYTQRRRYKLLRKEMKQVDAKYGIGIDSLTAAIIDTKTYPDKYQTIGYGLVEFIRKENLK</sequence>
<dbReference type="Pfam" id="PF03575">
    <property type="entry name" value="Peptidase_S51"/>
    <property type="match status" value="1"/>
</dbReference>
<dbReference type="InterPro" id="IPR029062">
    <property type="entry name" value="Class_I_gatase-like"/>
</dbReference>
<evidence type="ECO:0000256" key="1">
    <source>
        <dbReference type="ARBA" id="ARBA00006534"/>
    </source>
</evidence>
<protein>
    <submittedName>
        <fullName evidence="5">Cyanophycinase</fullName>
    </submittedName>
</protein>
<comment type="similarity">
    <text evidence="1">Belongs to the peptidase S51 family.</text>
</comment>
<keyword evidence="2" id="KW-0645">Protease</keyword>
<dbReference type="InterPro" id="IPR005320">
    <property type="entry name" value="Peptidase_S51"/>
</dbReference>
<dbReference type="AlphaFoldDB" id="A0A0G0LXF9"/>
<reference evidence="5 6" key="1">
    <citation type="journal article" date="2015" name="Nature">
        <title>rRNA introns, odd ribosomes, and small enigmatic genomes across a large radiation of phyla.</title>
        <authorList>
            <person name="Brown C.T."/>
            <person name="Hug L.A."/>
            <person name="Thomas B.C."/>
            <person name="Sharon I."/>
            <person name="Castelle C.J."/>
            <person name="Singh A."/>
            <person name="Wilkins M.J."/>
            <person name="Williams K.H."/>
            <person name="Banfield J.F."/>
        </authorList>
    </citation>
    <scope>NUCLEOTIDE SEQUENCE [LARGE SCALE GENOMIC DNA]</scope>
</reference>
<evidence type="ECO:0000313" key="5">
    <source>
        <dbReference type="EMBL" id="KKQ96618.1"/>
    </source>
</evidence>